<name>A0AAE9BRQ5_9CAUD</name>
<evidence type="ECO:0000313" key="2">
    <source>
        <dbReference type="Proteomes" id="UP000827754"/>
    </source>
</evidence>
<proteinExistence type="predicted"/>
<evidence type="ECO:0000313" key="1">
    <source>
        <dbReference type="EMBL" id="UAW53162.1"/>
    </source>
</evidence>
<dbReference type="EMBL" id="MZ443778">
    <property type="protein sequence ID" value="UAW53162.1"/>
    <property type="molecule type" value="Genomic_DNA"/>
</dbReference>
<accession>A0AAE9BRQ5</accession>
<keyword evidence="2" id="KW-1185">Reference proteome</keyword>
<protein>
    <submittedName>
        <fullName evidence="1">Uncharacterized protein</fullName>
    </submittedName>
</protein>
<gene>
    <name evidence="1" type="ORF">pEaSNUABM30_00044</name>
</gene>
<sequence length="217" mass="24771">MNNNILLIKRVSSYLYVGYCENASDIPRRGVEMLDIVVPSPVSGDSDNILDMKARCIYHLPHNCFLLQHVDGEFEGNEYPAWTKKHCRDNMEIFQRSSHGREQAAIELMLNELRDAEVEHPEWPEEAIHAGSILVEEAGELLRDCVSFDETGDDKLIVNMQIEAVQTGAMALRFLKNLSTSQKRTIPHNALRTILNSEMTPEEQLAEMRRLIDHGVR</sequence>
<dbReference type="Proteomes" id="UP000827754">
    <property type="component" value="Segment"/>
</dbReference>
<organism evidence="1 2">
    <name type="scientific">Erwinia phage pEa_SNUABM_30</name>
    <dbReference type="NCBI Taxonomy" id="2869553"/>
    <lineage>
        <taxon>Viruses</taxon>
        <taxon>Duplodnaviria</taxon>
        <taxon>Heunggongvirae</taxon>
        <taxon>Uroviricota</taxon>
        <taxon>Caudoviricetes</taxon>
        <taxon>Alexandravirus</taxon>
        <taxon>Alexandravirus SNUABM30</taxon>
    </lineage>
</organism>
<reference evidence="1 2" key="1">
    <citation type="submission" date="2021-06" db="EMBL/GenBank/DDBJ databases">
        <title>Complete genome sequence of Erwinia phage pEa_SNUABM_30.</title>
        <authorList>
            <person name="Kim S.G."/>
            <person name="Park S.C."/>
        </authorList>
    </citation>
    <scope>NUCLEOTIDE SEQUENCE [LARGE SCALE GENOMIC DNA]</scope>
</reference>